<reference evidence="3" key="1">
    <citation type="submission" date="2025-08" db="UniProtKB">
        <authorList>
            <consortium name="RefSeq"/>
        </authorList>
    </citation>
    <scope>IDENTIFICATION</scope>
    <source>
        <tissue evidence="3">Blood</tissue>
    </source>
</reference>
<name>A0ABM4QSA6_BOSIN</name>
<gene>
    <name evidence="3" type="primary">LOC139176811</name>
</gene>
<evidence type="ECO:0000313" key="2">
    <source>
        <dbReference type="Proteomes" id="UP001652663"/>
    </source>
</evidence>
<accession>A0ABM4QSA6</accession>
<keyword evidence="2" id="KW-1185">Reference proteome</keyword>
<dbReference type="GeneID" id="139176811"/>
<proteinExistence type="predicted"/>
<protein>
    <submittedName>
        <fullName evidence="3">Keratin-associated protein 10-12-like</fullName>
    </submittedName>
</protein>
<dbReference type="Proteomes" id="UP001652663">
    <property type="component" value="Chromosome 17"/>
</dbReference>
<evidence type="ECO:0000256" key="1">
    <source>
        <dbReference type="SAM" id="MobiDB-lite"/>
    </source>
</evidence>
<sequence>MISLGWQGVCPRVFMSCAGSRHGVTRHMSLVSSSCLELRAPPRLRVGCPAPGLQARWAGWLVFDRLPPRVCSAEQKECRPQGSVTPAQSPGEQLEEADCQALDPSPAHTPPAPAACIPESPTPGSSGQCAPLYPSVSPCLGVPPCVWVFPLVSGRAPLCLGVPPCVRVCPACPGVSPCIRVFPLASGRAPLCLGVSPCVRVFPLVRACTLVSGRAPLCPGVPRLSRCFPLSGCAPLCPGVSPCPGVPSCVWVFPLVRACPLVSGCALLCLGVSPCPGVPPCVQACALASGRAPLCPGVPRLSRCFPLSGCAPLYPSVSPCPVCPLDLVPLCLFS</sequence>
<evidence type="ECO:0000313" key="3">
    <source>
        <dbReference type="RefSeq" id="XP_070626181.1"/>
    </source>
</evidence>
<organism evidence="2 3">
    <name type="scientific">Bos indicus</name>
    <name type="common">Zebu</name>
    <dbReference type="NCBI Taxonomy" id="9915"/>
    <lineage>
        <taxon>Eukaryota</taxon>
        <taxon>Metazoa</taxon>
        <taxon>Chordata</taxon>
        <taxon>Craniata</taxon>
        <taxon>Vertebrata</taxon>
        <taxon>Euteleostomi</taxon>
        <taxon>Mammalia</taxon>
        <taxon>Eutheria</taxon>
        <taxon>Laurasiatheria</taxon>
        <taxon>Artiodactyla</taxon>
        <taxon>Ruminantia</taxon>
        <taxon>Pecora</taxon>
        <taxon>Bovidae</taxon>
        <taxon>Bovinae</taxon>
        <taxon>Bos</taxon>
    </lineage>
</organism>
<dbReference type="RefSeq" id="XP_070626181.1">
    <property type="nucleotide sequence ID" value="XM_070770080.1"/>
</dbReference>
<feature type="region of interest" description="Disordered" evidence="1">
    <location>
        <begin position="95"/>
        <end position="117"/>
    </location>
</feature>